<dbReference type="PANTHER" id="PTHR21011:SF1">
    <property type="entry name" value="SMALL RIBOSOMAL SUBUNIT PROTEIN BS6M"/>
    <property type="match status" value="1"/>
</dbReference>
<dbReference type="Proteomes" id="UP000177947">
    <property type="component" value="Unassembled WGS sequence"/>
</dbReference>
<evidence type="ECO:0000313" key="6">
    <source>
        <dbReference type="Proteomes" id="UP000177947"/>
    </source>
</evidence>
<dbReference type="GO" id="GO:0005840">
    <property type="term" value="C:ribosome"/>
    <property type="evidence" value="ECO:0007669"/>
    <property type="project" value="UniProtKB-KW"/>
</dbReference>
<dbReference type="SUPFAM" id="SSF54995">
    <property type="entry name" value="Ribosomal protein S6"/>
    <property type="match status" value="1"/>
</dbReference>
<proteinExistence type="inferred from homology"/>
<accession>A0A1F5C894</accession>
<evidence type="ECO:0000256" key="3">
    <source>
        <dbReference type="HAMAP-Rule" id="MF_00360"/>
    </source>
</evidence>
<dbReference type="HAMAP" id="MF_00360">
    <property type="entry name" value="Ribosomal_bS6"/>
    <property type="match status" value="1"/>
</dbReference>
<evidence type="ECO:0000256" key="2">
    <source>
        <dbReference type="ARBA" id="ARBA00035294"/>
    </source>
</evidence>
<gene>
    <name evidence="3" type="primary">rpsF</name>
    <name evidence="5" type="ORF">A2907_01130</name>
</gene>
<keyword evidence="3" id="KW-0699">rRNA-binding</keyword>
<dbReference type="InterPro" id="IPR035980">
    <property type="entry name" value="Ribosomal_bS6_sf"/>
</dbReference>
<comment type="caution">
    <text evidence="5">The sequence shown here is derived from an EMBL/GenBank/DDBJ whole genome shotgun (WGS) entry which is preliminary data.</text>
</comment>
<evidence type="ECO:0000256" key="1">
    <source>
        <dbReference type="ARBA" id="ARBA00009512"/>
    </source>
</evidence>
<feature type="region of interest" description="Disordered" evidence="4">
    <location>
        <begin position="113"/>
        <end position="133"/>
    </location>
</feature>
<dbReference type="CDD" id="cd00473">
    <property type="entry name" value="bS6"/>
    <property type="match status" value="1"/>
</dbReference>
<dbReference type="InterPro" id="IPR020814">
    <property type="entry name" value="Ribosomal_S6_plastid/chlpt"/>
</dbReference>
<reference evidence="5 6" key="1">
    <citation type="journal article" date="2016" name="Nat. Commun.">
        <title>Thousands of microbial genomes shed light on interconnected biogeochemical processes in an aquifer system.</title>
        <authorList>
            <person name="Anantharaman K."/>
            <person name="Brown C.T."/>
            <person name="Hug L.A."/>
            <person name="Sharon I."/>
            <person name="Castelle C.J."/>
            <person name="Probst A.J."/>
            <person name="Thomas B.C."/>
            <person name="Singh A."/>
            <person name="Wilkins M.J."/>
            <person name="Karaoz U."/>
            <person name="Brodie E.L."/>
            <person name="Williams K.H."/>
            <person name="Hubbard S.S."/>
            <person name="Banfield J.F."/>
        </authorList>
    </citation>
    <scope>NUCLEOTIDE SEQUENCE [LARGE SCALE GENOMIC DNA]</scope>
</reference>
<dbReference type="InterPro" id="IPR000529">
    <property type="entry name" value="Ribosomal_bS6"/>
</dbReference>
<keyword evidence="3 5" id="KW-0689">Ribosomal protein</keyword>
<keyword evidence="3" id="KW-0687">Ribonucleoprotein</keyword>
<dbReference type="GO" id="GO:0005737">
    <property type="term" value="C:cytoplasm"/>
    <property type="evidence" value="ECO:0007669"/>
    <property type="project" value="UniProtKB-ARBA"/>
</dbReference>
<evidence type="ECO:0000313" key="5">
    <source>
        <dbReference type="EMBL" id="OGD39085.1"/>
    </source>
</evidence>
<sequence length="152" mass="18200">MTQYEIAYFLNPDIKEEEVQNVYLQKIKDSIAEFSGEIIKEQTVQKKKLTYPIKKAKQGYFGYMLFNLNPRDLKSLDKKLRLEDYILRYLVITVDNNYLSFMKRQEEEIKEKFQRITQPSESQSRKSVKSEDKLKLEAEIEKKLEEILEKTS</sequence>
<comment type="function">
    <text evidence="3">Binds together with bS18 to 16S ribosomal RNA.</text>
</comment>
<organism evidence="5 6">
    <name type="scientific">Candidatus Azambacteria bacterium RIFCSPLOWO2_01_FULL_37_9</name>
    <dbReference type="NCBI Taxonomy" id="1797297"/>
    <lineage>
        <taxon>Bacteria</taxon>
        <taxon>Candidatus Azamiibacteriota</taxon>
    </lineage>
</organism>
<dbReference type="AlphaFoldDB" id="A0A1F5C894"/>
<dbReference type="EMBL" id="MEYQ01000017">
    <property type="protein sequence ID" value="OGD39085.1"/>
    <property type="molecule type" value="Genomic_DNA"/>
</dbReference>
<protein>
    <recommendedName>
        <fullName evidence="2 3">Small ribosomal subunit protein bS6</fullName>
    </recommendedName>
</protein>
<dbReference type="Pfam" id="PF01250">
    <property type="entry name" value="Ribosomal_S6"/>
    <property type="match status" value="1"/>
</dbReference>
<dbReference type="PANTHER" id="PTHR21011">
    <property type="entry name" value="MITOCHONDRIAL 28S RIBOSOMAL PROTEIN S6"/>
    <property type="match status" value="1"/>
</dbReference>
<keyword evidence="3" id="KW-0694">RNA-binding</keyword>
<dbReference type="InterPro" id="IPR014717">
    <property type="entry name" value="Transl_elong_EF1B/ribsomal_bS6"/>
</dbReference>
<dbReference type="GO" id="GO:0070181">
    <property type="term" value="F:small ribosomal subunit rRNA binding"/>
    <property type="evidence" value="ECO:0007669"/>
    <property type="project" value="TreeGrafter"/>
</dbReference>
<dbReference type="Gene3D" id="3.30.70.60">
    <property type="match status" value="1"/>
</dbReference>
<dbReference type="NCBIfam" id="TIGR00166">
    <property type="entry name" value="S6"/>
    <property type="match status" value="1"/>
</dbReference>
<evidence type="ECO:0000256" key="4">
    <source>
        <dbReference type="SAM" id="MobiDB-lite"/>
    </source>
</evidence>
<dbReference type="GO" id="GO:0003735">
    <property type="term" value="F:structural constituent of ribosome"/>
    <property type="evidence" value="ECO:0007669"/>
    <property type="project" value="InterPro"/>
</dbReference>
<dbReference type="GO" id="GO:1990904">
    <property type="term" value="C:ribonucleoprotein complex"/>
    <property type="evidence" value="ECO:0007669"/>
    <property type="project" value="UniProtKB-KW"/>
</dbReference>
<comment type="similarity">
    <text evidence="1 3">Belongs to the bacterial ribosomal protein bS6 family.</text>
</comment>
<name>A0A1F5C894_9BACT</name>
<dbReference type="GO" id="GO:0006412">
    <property type="term" value="P:translation"/>
    <property type="evidence" value="ECO:0007669"/>
    <property type="project" value="UniProtKB-UniRule"/>
</dbReference>